<keyword evidence="3" id="KW-0804">Transcription</keyword>
<feature type="domain" description="NAC" evidence="5">
    <location>
        <begin position="105"/>
        <end position="250"/>
    </location>
</feature>
<dbReference type="InterPro" id="IPR003441">
    <property type="entry name" value="NAC-dom"/>
</dbReference>
<comment type="caution">
    <text evidence="6">The sequence shown here is derived from an EMBL/GenBank/DDBJ whole genome shotgun (WGS) entry which is preliminary data.</text>
</comment>
<dbReference type="Pfam" id="PF02365">
    <property type="entry name" value="NAM"/>
    <property type="match status" value="2"/>
</dbReference>
<dbReference type="GO" id="GO:0006355">
    <property type="term" value="P:regulation of DNA-templated transcription"/>
    <property type="evidence" value="ECO:0007669"/>
    <property type="project" value="InterPro"/>
</dbReference>
<evidence type="ECO:0000313" key="6">
    <source>
        <dbReference type="EMBL" id="KAF2564388.1"/>
    </source>
</evidence>
<dbReference type="Gene3D" id="2.170.150.80">
    <property type="entry name" value="NAC domain"/>
    <property type="match status" value="2"/>
</dbReference>
<protein>
    <recommendedName>
        <fullName evidence="5">NAC domain-containing protein</fullName>
    </recommendedName>
</protein>
<evidence type="ECO:0000256" key="3">
    <source>
        <dbReference type="ARBA" id="ARBA00023163"/>
    </source>
</evidence>
<feature type="non-terminal residue" evidence="6">
    <location>
        <position position="1"/>
    </location>
</feature>
<name>A0A8S9I420_BRACR</name>
<organism evidence="6">
    <name type="scientific">Brassica cretica</name>
    <name type="common">Mustard</name>
    <dbReference type="NCBI Taxonomy" id="69181"/>
    <lineage>
        <taxon>Eukaryota</taxon>
        <taxon>Viridiplantae</taxon>
        <taxon>Streptophyta</taxon>
        <taxon>Embryophyta</taxon>
        <taxon>Tracheophyta</taxon>
        <taxon>Spermatophyta</taxon>
        <taxon>Magnoliopsida</taxon>
        <taxon>eudicotyledons</taxon>
        <taxon>Gunneridae</taxon>
        <taxon>Pentapetalae</taxon>
        <taxon>rosids</taxon>
        <taxon>malvids</taxon>
        <taxon>Brassicales</taxon>
        <taxon>Brassicaceae</taxon>
        <taxon>Brassiceae</taxon>
        <taxon>Brassica</taxon>
    </lineage>
</organism>
<evidence type="ECO:0000256" key="2">
    <source>
        <dbReference type="ARBA" id="ARBA00023125"/>
    </source>
</evidence>
<accession>A0A8S9I420</accession>
<dbReference type="PANTHER" id="PTHR31744:SF212">
    <property type="entry name" value="PROTEIN SOMBRERO-LIKE ISOFORM X2"/>
    <property type="match status" value="1"/>
</dbReference>
<evidence type="ECO:0000256" key="1">
    <source>
        <dbReference type="ARBA" id="ARBA00023015"/>
    </source>
</evidence>
<keyword evidence="2" id="KW-0238">DNA-binding</keyword>
<dbReference type="PROSITE" id="PS51005">
    <property type="entry name" value="NAC"/>
    <property type="match status" value="1"/>
</dbReference>
<sequence>IDQRKRNQNGFVVEWRSVTWVSASSHRRRASSLLPKDENTSNKFEMEVIRDVDLNSWDLQERCKIGSTPQNEWYFFSQKDRKHPTGSRTNQEELIMAKRLIGSCMNTVLKMLMILDAILVKMDWVACEDVFSEVIIDVIADLDDVLNGENHMDARTNGISSAKRIENIRPGQGQTVRATHEGFWKATGRDKCIRNSYQKIGMRKTLVFYKGRVHHGQKTDWIMHEYRLEDADDPQRNPSMDWVACEDVFSEVIIDVIADVDDVLNGENHMDARC</sequence>
<dbReference type="SUPFAM" id="SSF101941">
    <property type="entry name" value="NAC domain"/>
    <property type="match status" value="2"/>
</dbReference>
<dbReference type="EMBL" id="QGKY02001250">
    <property type="protein sequence ID" value="KAF2564388.1"/>
    <property type="molecule type" value="Genomic_DNA"/>
</dbReference>
<keyword evidence="4" id="KW-0539">Nucleus</keyword>
<gene>
    <name evidence="6" type="ORF">F2Q70_00017272</name>
</gene>
<evidence type="ECO:0000256" key="4">
    <source>
        <dbReference type="ARBA" id="ARBA00023242"/>
    </source>
</evidence>
<dbReference type="AlphaFoldDB" id="A0A8S9I420"/>
<dbReference type="InterPro" id="IPR036093">
    <property type="entry name" value="NAC_dom_sf"/>
</dbReference>
<keyword evidence="1" id="KW-0805">Transcription regulation</keyword>
<dbReference type="PANTHER" id="PTHR31744">
    <property type="entry name" value="PROTEIN CUP-SHAPED COTYLEDON 2-RELATED"/>
    <property type="match status" value="1"/>
</dbReference>
<reference evidence="6" key="1">
    <citation type="submission" date="2019-12" db="EMBL/GenBank/DDBJ databases">
        <title>Genome sequencing and annotation of Brassica cretica.</title>
        <authorList>
            <person name="Studholme D.J."/>
            <person name="Sarris P.F."/>
        </authorList>
    </citation>
    <scope>NUCLEOTIDE SEQUENCE</scope>
    <source>
        <strain evidence="6">PFS-102/07</strain>
        <tissue evidence="6">Leaf</tissue>
    </source>
</reference>
<evidence type="ECO:0000259" key="5">
    <source>
        <dbReference type="PROSITE" id="PS51005"/>
    </source>
</evidence>
<dbReference type="GO" id="GO:0003677">
    <property type="term" value="F:DNA binding"/>
    <property type="evidence" value="ECO:0007669"/>
    <property type="project" value="UniProtKB-KW"/>
</dbReference>
<proteinExistence type="predicted"/>